<proteinExistence type="predicted"/>
<organism evidence="3 5">
    <name type="scientific">Eggerthella sinensis</name>
    <dbReference type="NCBI Taxonomy" id="242230"/>
    <lineage>
        <taxon>Bacteria</taxon>
        <taxon>Bacillati</taxon>
        <taxon>Actinomycetota</taxon>
        <taxon>Coriobacteriia</taxon>
        <taxon>Eggerthellales</taxon>
        <taxon>Eggerthellaceae</taxon>
        <taxon>Eggerthella</taxon>
    </lineage>
</organism>
<reference evidence="3" key="3">
    <citation type="journal article" date="2019" name="Microbiol. Resour. Announc.">
        <title>Draft Genome Sequences of Type Strains of Gordonibacter faecihominis, Paraeggerthella hongkongensis, Parvibacter caecicola,Slackia equolifaciens, Slackia faecicanis, and Slackia isoflavoniconvertens.</title>
        <authorList>
            <person name="Danylec N."/>
            <person name="Stoll D.A."/>
            <person name="Dotsch A."/>
            <person name="Huch M."/>
        </authorList>
    </citation>
    <scope>NUCLEOTIDE SEQUENCE</scope>
    <source>
        <strain evidence="3">DSM 16107</strain>
    </source>
</reference>
<dbReference type="InterPro" id="IPR021354">
    <property type="entry name" value="DUF2975"/>
</dbReference>
<keyword evidence="1" id="KW-0472">Membrane</keyword>
<reference evidence="2 4" key="1">
    <citation type="journal article" date="2018" name="Elife">
        <title>Discovery and characterization of a prevalent human gut bacterial enzyme sufficient for the inactivation of a family of plant toxins.</title>
        <authorList>
            <person name="Koppel N."/>
            <person name="Bisanz J.E."/>
            <person name="Pandelia M.E."/>
            <person name="Turnbaugh P.J."/>
            <person name="Balskus E.P."/>
        </authorList>
    </citation>
    <scope>NUCLEOTIDE SEQUENCE [LARGE SCALE GENOMIC DNA]</scope>
    <source>
        <strain evidence="2 4">DSM 16107</strain>
    </source>
</reference>
<dbReference type="Pfam" id="PF11188">
    <property type="entry name" value="DUF2975"/>
    <property type="match status" value="1"/>
</dbReference>
<dbReference type="Proteomes" id="UP000270112">
    <property type="component" value="Unassembled WGS sequence"/>
</dbReference>
<evidence type="ECO:0000313" key="3">
    <source>
        <dbReference type="EMBL" id="RNM42772.1"/>
    </source>
</evidence>
<dbReference type="AlphaFoldDB" id="A0A3N0J2F2"/>
<comment type="caution">
    <text evidence="3">The sequence shown here is derived from an EMBL/GenBank/DDBJ whole genome shotgun (WGS) entry which is preliminary data.</text>
</comment>
<evidence type="ECO:0000313" key="2">
    <source>
        <dbReference type="EMBL" id="RDB69866.1"/>
    </source>
</evidence>
<dbReference type="Proteomes" id="UP000253817">
    <property type="component" value="Unassembled WGS sequence"/>
</dbReference>
<dbReference type="EMBL" id="QICC01000007">
    <property type="protein sequence ID" value="RNM42772.1"/>
    <property type="molecule type" value="Genomic_DNA"/>
</dbReference>
<feature type="transmembrane region" description="Helical" evidence="1">
    <location>
        <begin position="34"/>
        <end position="56"/>
    </location>
</feature>
<feature type="transmembrane region" description="Helical" evidence="1">
    <location>
        <begin position="76"/>
        <end position="99"/>
    </location>
</feature>
<keyword evidence="1" id="KW-0812">Transmembrane</keyword>
<accession>A0A3N0J2F2</accession>
<gene>
    <name evidence="2" type="ORF">C1876_05600</name>
    <name evidence="3" type="ORF">DMP09_03270</name>
</gene>
<evidence type="ECO:0000256" key="1">
    <source>
        <dbReference type="SAM" id="Phobius"/>
    </source>
</evidence>
<evidence type="ECO:0008006" key="6">
    <source>
        <dbReference type="Google" id="ProtNLM"/>
    </source>
</evidence>
<keyword evidence="4" id="KW-1185">Reference proteome</keyword>
<feature type="transmembrane region" description="Helical" evidence="1">
    <location>
        <begin position="119"/>
        <end position="139"/>
    </location>
</feature>
<evidence type="ECO:0000313" key="4">
    <source>
        <dbReference type="Proteomes" id="UP000253817"/>
    </source>
</evidence>
<keyword evidence="1" id="KW-1133">Transmembrane helix</keyword>
<dbReference type="EMBL" id="PPTT01000007">
    <property type="protein sequence ID" value="RDB69866.1"/>
    <property type="molecule type" value="Genomic_DNA"/>
</dbReference>
<name>A0A3N0J2F2_9ACTN</name>
<sequence length="153" mass="16642">MLVLVAFVLVSMVALFLLQIALGHPFQYSISVKMLIYGIPTCLLAISFLKVVADIFKEIVGGLAPFNERQARRVRLLAYLLFVKVVLEAVLSVGTSMIAQVGTYNITYIDSGGVNGLSLSVDLGALFMGVLMLCLSLVFEYGSLLQKMTDETV</sequence>
<protein>
    <recommendedName>
        <fullName evidence="6">DUF2975 domain-containing protein</fullName>
    </recommendedName>
</protein>
<reference evidence="5" key="2">
    <citation type="submission" date="2018-05" db="EMBL/GenBank/DDBJ databases">
        <title>Genome Sequencing of selected type strains of the family Eggerthellaceae.</title>
        <authorList>
            <person name="Danylec N."/>
            <person name="Stoll D.A."/>
            <person name="Doetsch A."/>
            <person name="Huch M."/>
        </authorList>
    </citation>
    <scope>NUCLEOTIDE SEQUENCE [LARGE SCALE GENOMIC DNA]</scope>
    <source>
        <strain evidence="5">DSM 16107</strain>
    </source>
</reference>
<evidence type="ECO:0000313" key="5">
    <source>
        <dbReference type="Proteomes" id="UP000270112"/>
    </source>
</evidence>